<reference evidence="2" key="1">
    <citation type="journal article" date="2014" name="Int. J. Syst. Evol. Microbiol.">
        <title>Complete genome sequence of Corynebacterium casei LMG S-19264T (=DSM 44701T), isolated from a smear-ripened cheese.</title>
        <authorList>
            <consortium name="US DOE Joint Genome Institute (JGI-PGF)"/>
            <person name="Walter F."/>
            <person name="Albersmeier A."/>
            <person name="Kalinowski J."/>
            <person name="Ruckert C."/>
        </authorList>
    </citation>
    <scope>NUCLEOTIDE SEQUENCE</scope>
    <source>
        <strain evidence="2">CGMCC 1.15519</strain>
    </source>
</reference>
<dbReference type="AlphaFoldDB" id="A0A916ZX07"/>
<dbReference type="Proteomes" id="UP000635071">
    <property type="component" value="Unassembled WGS sequence"/>
</dbReference>
<evidence type="ECO:0000256" key="1">
    <source>
        <dbReference type="SAM" id="SignalP"/>
    </source>
</evidence>
<evidence type="ECO:0000313" key="2">
    <source>
        <dbReference type="EMBL" id="GGE15541.1"/>
    </source>
</evidence>
<evidence type="ECO:0000313" key="3">
    <source>
        <dbReference type="Proteomes" id="UP000635071"/>
    </source>
</evidence>
<keyword evidence="1" id="KW-0732">Signal</keyword>
<gene>
    <name evidence="2" type="ORF">GCM10011529_22400</name>
</gene>
<keyword evidence="3" id="KW-1185">Reference proteome</keyword>
<proteinExistence type="predicted"/>
<dbReference type="RefSeq" id="WP_188763040.1">
    <property type="nucleotide sequence ID" value="NZ_BMJM01000007.1"/>
</dbReference>
<name>A0A916ZX07_9SPHN</name>
<dbReference type="EMBL" id="BMJM01000007">
    <property type="protein sequence ID" value="GGE15541.1"/>
    <property type="molecule type" value="Genomic_DNA"/>
</dbReference>
<feature type="chain" id="PRO_5036677107" description="Peptidoglycan-binding protein" evidence="1">
    <location>
        <begin position="24"/>
        <end position="326"/>
    </location>
</feature>
<comment type="caution">
    <text evidence="2">The sequence shown here is derived from an EMBL/GenBank/DDBJ whole genome shotgun (WGS) entry which is preliminary data.</text>
</comment>
<evidence type="ECO:0008006" key="4">
    <source>
        <dbReference type="Google" id="ProtNLM"/>
    </source>
</evidence>
<accession>A0A916ZX07</accession>
<feature type="signal peptide" evidence="1">
    <location>
        <begin position="1"/>
        <end position="23"/>
    </location>
</feature>
<organism evidence="2 3">
    <name type="scientific">Sandarakinorhabdus glacialis</name>
    <dbReference type="NCBI Taxonomy" id="1614636"/>
    <lineage>
        <taxon>Bacteria</taxon>
        <taxon>Pseudomonadati</taxon>
        <taxon>Pseudomonadota</taxon>
        <taxon>Alphaproteobacteria</taxon>
        <taxon>Sphingomonadales</taxon>
        <taxon>Sphingosinicellaceae</taxon>
        <taxon>Sandarakinorhabdus</taxon>
    </lineage>
</organism>
<reference evidence="2" key="2">
    <citation type="submission" date="2020-09" db="EMBL/GenBank/DDBJ databases">
        <authorList>
            <person name="Sun Q."/>
            <person name="Zhou Y."/>
        </authorList>
    </citation>
    <scope>NUCLEOTIDE SEQUENCE</scope>
    <source>
        <strain evidence="2">CGMCC 1.15519</strain>
    </source>
</reference>
<protein>
    <recommendedName>
        <fullName evidence="4">Peptidoglycan-binding protein</fullName>
    </recommendedName>
</protein>
<sequence>MSGMIRISAVAAVAAVAAMVAGGVPVAAQIKSKAGQEAENSRAAKQAELPVCAKPLGTVALAEPENQNRWWSDLGLSSPEALIRVYVQKSKCFRLVNRSNRGMAAMTTERDLAAAGETRRGGTVGKGQMVEADFTMTPDIVTSNNNKGGLNIGGLIGGFIPGGFGALASGINIKKKSANVILNVVNNKSSEEFVSEGQSKKSDLGWGGGGGLFSGGFLGAGGASGYDNTEIGQVIALAYLDAYTKLVNDLGGMSEAIAGPQAERAVAMKNAGRLFAGPGPKNKVLKPLDAGSMLYPTGNKQGGFWEVEDEMGAKGWVSEVAIAIAR</sequence>